<dbReference type="InterPro" id="IPR051339">
    <property type="entry name" value="DnaJ_subfamily_B"/>
</dbReference>
<name>A0A8I6X6A3_HORVV</name>
<keyword evidence="1" id="KW-0143">Chaperone</keyword>
<dbReference type="FunFam" id="2.60.260.20:FF:000002">
    <property type="entry name" value="Dnaj homolog subfamily b member"/>
    <property type="match status" value="1"/>
</dbReference>
<dbReference type="SMR" id="A0A8I6X6A3"/>
<dbReference type="GO" id="GO:0005829">
    <property type="term" value="C:cytosol"/>
    <property type="evidence" value="ECO:0000318"/>
    <property type="project" value="GO_Central"/>
</dbReference>
<dbReference type="Proteomes" id="UP000011116">
    <property type="component" value="Chromosome 3H"/>
</dbReference>
<reference evidence="5" key="1">
    <citation type="journal article" date="2012" name="Nature">
        <title>A physical, genetic and functional sequence assembly of the barley genome.</title>
        <authorList>
            <consortium name="The International Barley Genome Sequencing Consortium"/>
            <person name="Mayer K.F."/>
            <person name="Waugh R."/>
            <person name="Brown J.W."/>
            <person name="Schulman A."/>
            <person name="Langridge P."/>
            <person name="Platzer M."/>
            <person name="Fincher G.B."/>
            <person name="Muehlbauer G.J."/>
            <person name="Sato K."/>
            <person name="Close T.J."/>
            <person name="Wise R.P."/>
            <person name="Stein N."/>
        </authorList>
    </citation>
    <scope>NUCLEOTIDE SEQUENCE [LARGE SCALE GENOMIC DNA]</scope>
    <source>
        <strain evidence="5">cv. Morex</strain>
    </source>
</reference>
<reference evidence="4" key="3">
    <citation type="submission" date="2022-01" db="UniProtKB">
        <authorList>
            <consortium name="EnsemblPlants"/>
        </authorList>
    </citation>
    <scope>IDENTIFICATION</scope>
    <source>
        <strain evidence="4">subsp. vulgare</strain>
    </source>
</reference>
<dbReference type="PANTHER" id="PTHR24078">
    <property type="entry name" value="DNAJ HOMOLOG SUBFAMILY C MEMBER"/>
    <property type="match status" value="1"/>
</dbReference>
<organism evidence="4 5">
    <name type="scientific">Hordeum vulgare subsp. vulgare</name>
    <name type="common">Domesticated barley</name>
    <dbReference type="NCBI Taxonomy" id="112509"/>
    <lineage>
        <taxon>Eukaryota</taxon>
        <taxon>Viridiplantae</taxon>
        <taxon>Streptophyta</taxon>
        <taxon>Embryophyta</taxon>
        <taxon>Tracheophyta</taxon>
        <taxon>Spermatophyta</taxon>
        <taxon>Magnoliopsida</taxon>
        <taxon>Liliopsida</taxon>
        <taxon>Poales</taxon>
        <taxon>Poaceae</taxon>
        <taxon>BOP clade</taxon>
        <taxon>Pooideae</taxon>
        <taxon>Triticodae</taxon>
        <taxon>Triticeae</taxon>
        <taxon>Hordeinae</taxon>
        <taxon>Hordeum</taxon>
    </lineage>
</organism>
<protein>
    <recommendedName>
        <fullName evidence="3">J domain-containing protein</fullName>
    </recommendedName>
</protein>
<dbReference type="PANTHER" id="PTHR24078:SF301">
    <property type="entry name" value="HEAT SHOCK PROTEIN"/>
    <property type="match status" value="1"/>
</dbReference>
<dbReference type="GO" id="GO:0051082">
    <property type="term" value="F:unfolded protein binding"/>
    <property type="evidence" value="ECO:0000318"/>
    <property type="project" value="GO_Central"/>
</dbReference>
<dbReference type="SMART" id="SM00271">
    <property type="entry name" value="DnaJ"/>
    <property type="match status" value="1"/>
</dbReference>
<gene>
    <name evidence="4" type="primary">LOC123443301</name>
</gene>
<dbReference type="PROSITE" id="PS00636">
    <property type="entry name" value="DNAJ_1"/>
    <property type="match status" value="1"/>
</dbReference>
<dbReference type="Pfam" id="PF00226">
    <property type="entry name" value="DnaJ"/>
    <property type="match status" value="1"/>
</dbReference>
<dbReference type="Gene3D" id="1.10.287.110">
    <property type="entry name" value="DnaJ domain"/>
    <property type="match status" value="1"/>
</dbReference>
<dbReference type="InterPro" id="IPR002939">
    <property type="entry name" value="DnaJ_C"/>
</dbReference>
<dbReference type="KEGG" id="hvg:123443301"/>
<proteinExistence type="predicted"/>
<dbReference type="GeneID" id="123443301"/>
<evidence type="ECO:0000256" key="1">
    <source>
        <dbReference type="ARBA" id="ARBA00023186"/>
    </source>
</evidence>
<dbReference type="SUPFAM" id="SSF46565">
    <property type="entry name" value="Chaperone J-domain"/>
    <property type="match status" value="1"/>
</dbReference>
<dbReference type="OrthoDB" id="550424at2759"/>
<evidence type="ECO:0000256" key="2">
    <source>
        <dbReference type="SAM" id="MobiDB-lite"/>
    </source>
</evidence>
<evidence type="ECO:0000259" key="3">
    <source>
        <dbReference type="PROSITE" id="PS50076"/>
    </source>
</evidence>
<dbReference type="PRINTS" id="PR00625">
    <property type="entry name" value="JDOMAIN"/>
</dbReference>
<dbReference type="PROSITE" id="PS50076">
    <property type="entry name" value="DNAJ_2"/>
    <property type="match status" value="1"/>
</dbReference>
<dbReference type="InterPro" id="IPR036869">
    <property type="entry name" value="J_dom_sf"/>
</dbReference>
<keyword evidence="5" id="KW-1185">Reference proteome</keyword>
<dbReference type="InterPro" id="IPR001623">
    <property type="entry name" value="DnaJ_domain"/>
</dbReference>
<evidence type="ECO:0000313" key="4">
    <source>
        <dbReference type="EnsemblPlants" id="HORVU.MOREX.r3.3HG0250320.1"/>
    </source>
</evidence>
<dbReference type="EnsemblPlants" id="HORVU.MOREX.r3.3HG0250320.1">
    <property type="protein sequence ID" value="HORVU.MOREX.r3.3HG0250320.1"/>
    <property type="gene ID" value="HORVU.MOREX.r3.3HG0250320"/>
</dbReference>
<feature type="domain" description="J" evidence="3">
    <location>
        <begin position="4"/>
        <end position="70"/>
    </location>
</feature>
<dbReference type="Gramene" id="HORVU.MOREX.r3.3HG0250320.1">
    <property type="protein sequence ID" value="HORVU.MOREX.r3.3HG0250320.1"/>
    <property type="gene ID" value="HORVU.MOREX.r3.3HG0250320"/>
</dbReference>
<dbReference type="GO" id="GO:0051087">
    <property type="term" value="F:protein-folding chaperone binding"/>
    <property type="evidence" value="ECO:0000318"/>
    <property type="project" value="GO_Central"/>
</dbReference>
<dbReference type="SUPFAM" id="SSF49493">
    <property type="entry name" value="HSP40/DnaJ peptide-binding domain"/>
    <property type="match status" value="2"/>
</dbReference>
<dbReference type="Gramene" id="HORVU.MOREX.r2.3HG0207870.1">
    <property type="protein sequence ID" value="HORVU.MOREX.r2.3HG0207870.1"/>
    <property type="gene ID" value="HORVU.MOREX.r2.3HG0207870"/>
</dbReference>
<dbReference type="CDD" id="cd10747">
    <property type="entry name" value="DnaJ_C"/>
    <property type="match status" value="1"/>
</dbReference>
<dbReference type="Gene3D" id="2.60.260.20">
    <property type="entry name" value="Urease metallochaperone UreE, N-terminal domain"/>
    <property type="match status" value="2"/>
</dbReference>
<dbReference type="InterPro" id="IPR008971">
    <property type="entry name" value="HSP40/DnaJ_pept-bd"/>
</dbReference>
<dbReference type="FunFam" id="2.60.260.20:FF:000006">
    <property type="entry name" value="DnaJ subfamily B member 13"/>
    <property type="match status" value="1"/>
</dbReference>
<dbReference type="GO" id="GO:0005783">
    <property type="term" value="C:endoplasmic reticulum"/>
    <property type="evidence" value="ECO:0007669"/>
    <property type="project" value="UniProtKB-ARBA"/>
</dbReference>
<accession>A0A8I6X6A3</accession>
<dbReference type="FunFam" id="1.10.287.110:FF:000020">
    <property type="entry name" value="DnaJ subfamily B member 13"/>
    <property type="match status" value="1"/>
</dbReference>
<evidence type="ECO:0000313" key="5">
    <source>
        <dbReference type="Proteomes" id="UP000011116"/>
    </source>
</evidence>
<dbReference type="InterPro" id="IPR018253">
    <property type="entry name" value="DnaJ_domain_CS"/>
</dbReference>
<reference evidence="4" key="2">
    <citation type="submission" date="2020-10" db="EMBL/GenBank/DDBJ databases">
        <authorList>
            <person name="Scholz U."/>
            <person name="Mascher M."/>
            <person name="Fiebig A."/>
        </authorList>
    </citation>
    <scope>NUCLEOTIDE SEQUENCE [LARGE SCALE GENOMIC DNA]</scope>
    <source>
        <strain evidence="4">cv. Morex</strain>
    </source>
</reference>
<dbReference type="RefSeq" id="XP_044975573.1">
    <property type="nucleotide sequence ID" value="XM_045119638.1"/>
</dbReference>
<dbReference type="AlphaFoldDB" id="A0A8I6X6A3"/>
<dbReference type="Pfam" id="PF01556">
    <property type="entry name" value="DnaJ_C"/>
    <property type="match status" value="1"/>
</dbReference>
<dbReference type="GO" id="GO:0006457">
    <property type="term" value="P:protein folding"/>
    <property type="evidence" value="ECO:0007669"/>
    <property type="project" value="InterPro"/>
</dbReference>
<sequence>MGVDYYKVLGVDRGASDDDLKKAYRKLAMRWHPDKNPTTKKEAEAKFKQISEAYEVLSDSQKRTIYDQLGEEGLKGQPPPGAGGPGASSFYPGGGQSTSFHFNPRSADDIFAEFFGFSGPFGLGGMPGGSMRGEPRSYGGGVFSNEYLASRFGAESSAGSMPRPSHKPAPIENRLPVTLADLYKGVAKKMKISREVIEASGRVSQVEEILTIDVKPGWKKGTKITFPEKGNESPSMIAADIVFIIEEKPHDVFTREGNDLVMTQKISLVEALTGYTLHLTTLDGRSLSIQVNSVIHPSYEEVIPGEGMPIPKEPGKKGNLRVKFSIKFPSRLTSDQKAGIKRLLGS</sequence>
<feature type="region of interest" description="Disordered" evidence="2">
    <location>
        <begin position="71"/>
        <end position="98"/>
    </location>
</feature>
<dbReference type="CDD" id="cd06257">
    <property type="entry name" value="DnaJ"/>
    <property type="match status" value="1"/>
</dbReference>